<name>A0A0C1QK09_9RICK</name>
<organism evidence="1 2">
    <name type="scientific">Candidatus Jidaibacter acanthamoebae</name>
    <dbReference type="NCBI Taxonomy" id="86105"/>
    <lineage>
        <taxon>Bacteria</taxon>
        <taxon>Pseudomonadati</taxon>
        <taxon>Pseudomonadota</taxon>
        <taxon>Alphaproteobacteria</taxon>
        <taxon>Rickettsiales</taxon>
        <taxon>Candidatus Midichloriaceae</taxon>
        <taxon>Candidatus Jidaibacter</taxon>
    </lineage>
</organism>
<protein>
    <submittedName>
        <fullName evidence="1">Uncharacterized protein</fullName>
    </submittedName>
</protein>
<sequence>MSIADMIFGEVVNLKAGKLLALKGEKVKVSKKCSLEALKIEIINSEMNLGKEAHFIAEQFYCKNSKIIAQDIYLPAQDHLYNTNCEFIGKVHFNFQNDEL</sequence>
<gene>
    <name evidence="1" type="ORF">NF27_CG00540</name>
</gene>
<dbReference type="STRING" id="86105.NF27_CG00540"/>
<dbReference type="EMBL" id="JSWE01000058">
    <property type="protein sequence ID" value="KIE05874.1"/>
    <property type="molecule type" value="Genomic_DNA"/>
</dbReference>
<comment type="caution">
    <text evidence="1">The sequence shown here is derived from an EMBL/GenBank/DDBJ whole genome shotgun (WGS) entry which is preliminary data.</text>
</comment>
<dbReference type="Proteomes" id="UP000031258">
    <property type="component" value="Unassembled WGS sequence"/>
</dbReference>
<dbReference type="AlphaFoldDB" id="A0A0C1QK09"/>
<proteinExistence type="predicted"/>
<dbReference type="RefSeq" id="WP_039455113.1">
    <property type="nucleotide sequence ID" value="NZ_JSWE01000058.1"/>
</dbReference>
<accession>A0A0C1QK09</accession>
<evidence type="ECO:0000313" key="1">
    <source>
        <dbReference type="EMBL" id="KIE05874.1"/>
    </source>
</evidence>
<dbReference type="OrthoDB" id="9875471at2"/>
<keyword evidence="2" id="KW-1185">Reference proteome</keyword>
<reference evidence="1 2" key="1">
    <citation type="submission" date="2014-11" db="EMBL/GenBank/DDBJ databases">
        <title>A Rickettsiales Symbiont of Amoebae With Ancient Features.</title>
        <authorList>
            <person name="Schulz F."/>
            <person name="Martijn J."/>
            <person name="Wascher F."/>
            <person name="Kostanjsek R."/>
            <person name="Ettema T.J."/>
            <person name="Horn M."/>
        </authorList>
    </citation>
    <scope>NUCLEOTIDE SEQUENCE [LARGE SCALE GENOMIC DNA]</scope>
    <source>
        <strain evidence="1 2">UWC36</strain>
    </source>
</reference>
<evidence type="ECO:0000313" key="2">
    <source>
        <dbReference type="Proteomes" id="UP000031258"/>
    </source>
</evidence>